<dbReference type="EMBL" id="MPUH01000538">
    <property type="protein sequence ID" value="OMJ78117.1"/>
    <property type="molecule type" value="Genomic_DNA"/>
</dbReference>
<feature type="domain" description="FHA" evidence="1">
    <location>
        <begin position="217"/>
        <end position="266"/>
    </location>
</feature>
<dbReference type="PANTHER" id="PTHR46210">
    <property type="entry name" value="FHA DOMAIN-CONTAINING PROTEIN"/>
    <property type="match status" value="1"/>
</dbReference>
<dbReference type="SMART" id="SM00240">
    <property type="entry name" value="FHA"/>
    <property type="match status" value="2"/>
</dbReference>
<dbReference type="EMBL" id="MPUH01000594">
    <property type="protein sequence ID" value="OMJ77090.1"/>
    <property type="molecule type" value="Genomic_DNA"/>
</dbReference>
<reference evidence="2 4" key="1">
    <citation type="submission" date="2016-11" db="EMBL/GenBank/DDBJ databases">
        <title>The macronuclear genome of Stentor coeruleus: a giant cell with tiny introns.</title>
        <authorList>
            <person name="Slabodnick M."/>
            <person name="Ruby J.G."/>
            <person name="Reiff S.B."/>
            <person name="Swart E.C."/>
            <person name="Gosai S."/>
            <person name="Prabakaran S."/>
            <person name="Witkowska E."/>
            <person name="Larue G.E."/>
            <person name="Fisher S."/>
            <person name="Freeman R.M."/>
            <person name="Gunawardena J."/>
            <person name="Chu W."/>
            <person name="Stover N.A."/>
            <person name="Gregory B.D."/>
            <person name="Nowacki M."/>
            <person name="Derisi J."/>
            <person name="Roy S.W."/>
            <person name="Marshall W.F."/>
            <person name="Sood P."/>
        </authorList>
    </citation>
    <scope>NUCLEOTIDE SEQUENCE [LARGE SCALE GENOMIC DNA]</scope>
    <source>
        <strain evidence="2">WM001</strain>
    </source>
</reference>
<protein>
    <recommendedName>
        <fullName evidence="1">FHA domain-containing protein</fullName>
    </recommendedName>
</protein>
<name>A0A1R2BJZ5_9CILI</name>
<evidence type="ECO:0000259" key="1">
    <source>
        <dbReference type="PROSITE" id="PS50006"/>
    </source>
</evidence>
<dbReference type="SUPFAM" id="SSF49879">
    <property type="entry name" value="SMAD/FHA domain"/>
    <property type="match status" value="2"/>
</dbReference>
<dbReference type="CDD" id="cd00060">
    <property type="entry name" value="FHA"/>
    <property type="match status" value="2"/>
</dbReference>
<accession>A0A1R2BJZ5</accession>
<evidence type="ECO:0000313" key="2">
    <source>
        <dbReference type="EMBL" id="OMJ77090.1"/>
    </source>
</evidence>
<evidence type="ECO:0000313" key="3">
    <source>
        <dbReference type="EMBL" id="OMJ78117.1"/>
    </source>
</evidence>
<evidence type="ECO:0000313" key="4">
    <source>
        <dbReference type="Proteomes" id="UP000187209"/>
    </source>
</evidence>
<comment type="caution">
    <text evidence="2">The sequence shown here is derived from an EMBL/GenBank/DDBJ whole genome shotgun (WGS) entry which is preliminary data.</text>
</comment>
<dbReference type="OrthoDB" id="311371at2759"/>
<dbReference type="InterPro" id="IPR008984">
    <property type="entry name" value="SMAD_FHA_dom_sf"/>
</dbReference>
<organism evidence="2 4">
    <name type="scientific">Stentor coeruleus</name>
    <dbReference type="NCBI Taxonomy" id="5963"/>
    <lineage>
        <taxon>Eukaryota</taxon>
        <taxon>Sar</taxon>
        <taxon>Alveolata</taxon>
        <taxon>Ciliophora</taxon>
        <taxon>Postciliodesmatophora</taxon>
        <taxon>Heterotrichea</taxon>
        <taxon>Heterotrichida</taxon>
        <taxon>Stentoridae</taxon>
        <taxon>Stentor</taxon>
    </lineage>
</organism>
<dbReference type="InterPro" id="IPR000253">
    <property type="entry name" value="FHA_dom"/>
</dbReference>
<dbReference type="Gene3D" id="2.60.200.20">
    <property type="match status" value="2"/>
</dbReference>
<dbReference type="AlphaFoldDB" id="A0A1R2BJZ5"/>
<dbReference type="PANTHER" id="PTHR46210:SF1">
    <property type="entry name" value="FHA DOMAIN-CONTAINING PROTEIN"/>
    <property type="match status" value="1"/>
</dbReference>
<sequence>MSKFKLFFKWCCSGLNEIEEEKIQNANKIETFQQKNHLESQTFIQGLNPLEESSIIAAPSPHMDGNLSDSPKLQIRITESSVIQVGTVLTINPTGMENSKRNKGDFKTFIGSKHIENGEVLNDFVVEESSKGMGRQHLVIKFNQVKQKYTISDLGDGSGTFVKIDSPLPLKDGYIASFGNSHMTIHYSSAVKTLTIKFLEGPKSNEVYNFNPGEETILVGRMVDCRIRFDDNSMSRYQCSISYDENKGWILTDGMGDKKSTNGTWLFVEEDYEIYDGLIFKAGKTLFEVHVLKS</sequence>
<gene>
    <name evidence="3" type="ORF">SteCoe_22133</name>
    <name evidence="2" type="ORF">SteCoe_23406</name>
</gene>
<dbReference type="Pfam" id="PF00498">
    <property type="entry name" value="FHA"/>
    <property type="match status" value="2"/>
</dbReference>
<keyword evidence="4" id="KW-1185">Reference proteome</keyword>
<dbReference type="Proteomes" id="UP000187209">
    <property type="component" value="Unassembled WGS sequence"/>
</dbReference>
<dbReference type="PROSITE" id="PS50006">
    <property type="entry name" value="FHA_DOMAIN"/>
    <property type="match status" value="1"/>
</dbReference>
<proteinExistence type="predicted"/>